<dbReference type="Proteomes" id="UP000004322">
    <property type="component" value="Unassembled WGS sequence"/>
</dbReference>
<dbReference type="NCBIfam" id="TIGR01549">
    <property type="entry name" value="HAD-SF-IA-v1"/>
    <property type="match status" value="1"/>
</dbReference>
<dbReference type="InterPro" id="IPR006439">
    <property type="entry name" value="HAD-SF_hydro_IA"/>
</dbReference>
<dbReference type="GO" id="GO:0008253">
    <property type="term" value="F:5'-nucleotidase activity"/>
    <property type="evidence" value="ECO:0007669"/>
    <property type="project" value="InterPro"/>
</dbReference>
<accession>G5JP14</accession>
<dbReference type="STRING" id="873449.STRCR_1545"/>
<dbReference type="AlphaFoldDB" id="G5JP14"/>
<gene>
    <name evidence="1" type="ORF">STRCR_1545</name>
</gene>
<dbReference type="RefSeq" id="WP_004227960.1">
    <property type="nucleotide sequence ID" value="NZ_AEUV02000002.1"/>
</dbReference>
<dbReference type="SFLD" id="SFLDS00003">
    <property type="entry name" value="Haloacid_Dehalogenase"/>
    <property type="match status" value="1"/>
</dbReference>
<evidence type="ECO:0000313" key="2">
    <source>
        <dbReference type="Proteomes" id="UP000004322"/>
    </source>
</evidence>
<dbReference type="eggNOG" id="COG1011">
    <property type="taxonomic scope" value="Bacteria"/>
</dbReference>
<dbReference type="Gene3D" id="1.10.150.240">
    <property type="entry name" value="Putative phosphatase, domain 2"/>
    <property type="match status" value="1"/>
</dbReference>
<reference evidence="1" key="1">
    <citation type="submission" date="2011-07" db="EMBL/GenBank/DDBJ databases">
        <authorList>
            <person name="Stanhope M.J."/>
            <person name="Durkin A.S."/>
            <person name="Hostetler J."/>
            <person name="Kim M."/>
            <person name="Radune D."/>
            <person name="Singh I."/>
            <person name="Town C.D."/>
        </authorList>
    </citation>
    <scope>NUCLEOTIDE SEQUENCE [LARGE SCALE GENOMIC DNA]</scope>
    <source>
        <strain evidence="1">HS-6</strain>
    </source>
</reference>
<dbReference type="InterPro" id="IPR023214">
    <property type="entry name" value="HAD_sf"/>
</dbReference>
<keyword evidence="2" id="KW-1185">Reference proteome</keyword>
<proteinExistence type="predicted"/>
<comment type="caution">
    <text evidence="1">The sequence shown here is derived from an EMBL/GenBank/DDBJ whole genome shotgun (WGS) entry which is preliminary data.</text>
</comment>
<dbReference type="EMBL" id="AEUV02000002">
    <property type="protein sequence ID" value="EHI74587.1"/>
    <property type="molecule type" value="Genomic_DNA"/>
</dbReference>
<dbReference type="NCBIfam" id="TIGR02254">
    <property type="entry name" value="YjjG_YfnB"/>
    <property type="match status" value="1"/>
</dbReference>
<dbReference type="InterPro" id="IPR052550">
    <property type="entry name" value="Pyrimidine_5'-ntase_YjjG"/>
</dbReference>
<dbReference type="InterPro" id="IPR023198">
    <property type="entry name" value="PGP-like_dom2"/>
</dbReference>
<dbReference type="Gene3D" id="3.40.50.1000">
    <property type="entry name" value="HAD superfamily/HAD-like"/>
    <property type="match status" value="1"/>
</dbReference>
<protein>
    <submittedName>
        <fullName evidence="1">Hydrolase, haloacid dehalogenase-like family protein</fullName>
    </submittedName>
</protein>
<dbReference type="InterPro" id="IPR011951">
    <property type="entry name" value="HAD-SF_hydro_IA_YjjG/PynA"/>
</dbReference>
<organism evidence="1 2">
    <name type="scientific">Streptococcus criceti HS-6</name>
    <dbReference type="NCBI Taxonomy" id="873449"/>
    <lineage>
        <taxon>Bacteria</taxon>
        <taxon>Bacillati</taxon>
        <taxon>Bacillota</taxon>
        <taxon>Bacilli</taxon>
        <taxon>Lactobacillales</taxon>
        <taxon>Streptococcaceae</taxon>
        <taxon>Streptococcus</taxon>
    </lineage>
</organism>
<dbReference type="PANTHER" id="PTHR47478">
    <property type="match status" value="1"/>
</dbReference>
<dbReference type="OrthoDB" id="9802350at2"/>
<name>G5JP14_STRCG</name>
<sequence>MLYKYLLFDLDHTLLDFDAAENLALHQLLLEAQVSDIAAYMDYYVPMNRGLWDDLSLGKISKQELIDTRFARLFAHFDQDVDGRYYAQRYQHFLSQQGQVLEGAKELLGILGARGYRLFAATNGVTFIQNGRLDRSGIKDYFEQVFISDDLGHQKPTVAYFDKVAQAIKGFDRKQALMIGDGLLSDIQGGNNAGIDTVWYNPDGKENTNQAQPTYTVATYQKLLEILD</sequence>
<dbReference type="Pfam" id="PF00702">
    <property type="entry name" value="Hydrolase"/>
    <property type="match status" value="1"/>
</dbReference>
<dbReference type="SUPFAM" id="SSF56784">
    <property type="entry name" value="HAD-like"/>
    <property type="match status" value="1"/>
</dbReference>
<evidence type="ECO:0000313" key="1">
    <source>
        <dbReference type="EMBL" id="EHI74587.1"/>
    </source>
</evidence>
<dbReference type="PANTHER" id="PTHR47478:SF1">
    <property type="entry name" value="PYRIMIDINE 5'-NUCLEOTIDASE YJJG"/>
    <property type="match status" value="1"/>
</dbReference>
<dbReference type="SFLD" id="SFLDG01129">
    <property type="entry name" value="C1.5:_HAD__Beta-PGM__Phosphata"/>
    <property type="match status" value="1"/>
</dbReference>
<dbReference type="InterPro" id="IPR036412">
    <property type="entry name" value="HAD-like_sf"/>
</dbReference>